<reference evidence="4" key="1">
    <citation type="submission" date="2023-06" db="EMBL/GenBank/DDBJ databases">
        <authorList>
            <person name="Delattre M."/>
        </authorList>
    </citation>
    <scope>NUCLEOTIDE SEQUENCE</scope>
    <source>
        <strain evidence="4">AF72</strain>
    </source>
</reference>
<dbReference type="EMBL" id="CATQJA010002706">
    <property type="protein sequence ID" value="CAJ0585572.1"/>
    <property type="molecule type" value="Genomic_DNA"/>
</dbReference>
<dbReference type="AlphaFoldDB" id="A0AA36DE67"/>
<proteinExistence type="inferred from homology"/>
<feature type="chain" id="PRO_5041488855" description="Carboxypeptidase" evidence="2">
    <location>
        <begin position="18"/>
        <end position="559"/>
    </location>
</feature>
<accession>A0AA36DE67</accession>
<feature type="region of interest" description="Disordered" evidence="3">
    <location>
        <begin position="512"/>
        <end position="532"/>
    </location>
</feature>
<evidence type="ECO:0000256" key="3">
    <source>
        <dbReference type="SAM" id="MobiDB-lite"/>
    </source>
</evidence>
<dbReference type="Proteomes" id="UP001177023">
    <property type="component" value="Unassembled WGS sequence"/>
</dbReference>
<dbReference type="InterPro" id="IPR033124">
    <property type="entry name" value="Ser_caboxypep_his_AS"/>
</dbReference>
<organism evidence="4 5">
    <name type="scientific">Mesorhabditis spiculigera</name>
    <dbReference type="NCBI Taxonomy" id="96644"/>
    <lineage>
        <taxon>Eukaryota</taxon>
        <taxon>Metazoa</taxon>
        <taxon>Ecdysozoa</taxon>
        <taxon>Nematoda</taxon>
        <taxon>Chromadorea</taxon>
        <taxon>Rhabditida</taxon>
        <taxon>Rhabditina</taxon>
        <taxon>Rhabditomorpha</taxon>
        <taxon>Rhabditoidea</taxon>
        <taxon>Rhabditidae</taxon>
        <taxon>Mesorhabditinae</taxon>
        <taxon>Mesorhabditis</taxon>
    </lineage>
</organism>
<keyword evidence="5" id="KW-1185">Reference proteome</keyword>
<evidence type="ECO:0000313" key="4">
    <source>
        <dbReference type="EMBL" id="CAJ0585572.1"/>
    </source>
</evidence>
<feature type="signal peptide" evidence="2">
    <location>
        <begin position="1"/>
        <end position="17"/>
    </location>
</feature>
<keyword evidence="2" id="KW-0732">Signal</keyword>
<feature type="compositionally biased region" description="Low complexity" evidence="3">
    <location>
        <begin position="520"/>
        <end position="532"/>
    </location>
</feature>
<dbReference type="InterPro" id="IPR001563">
    <property type="entry name" value="Peptidase_S10"/>
</dbReference>
<dbReference type="PROSITE" id="PS00560">
    <property type="entry name" value="CARBOXYPEPT_SER_HIS"/>
    <property type="match status" value="1"/>
</dbReference>
<sequence length="559" mass="63508">MIPRLFWLFIVFGLASAIGEDDLVQNLPGLQFPVNFKTYSGYLNANQNGTWKMHYTLTESRNNPASDPLLIWFNGGPGCSSFAGLFEELGPFYVNQDGATLYENVYSWNARANVLYLESPIGVGFSYDTSVTNFTTANDDQTADQNYMAIKDFITRVQPKYANRTFYLSGESYAGIYIPMLSKRLVEGINANDFPNQNFQGAAIGNGFMNVPYLQNSLILWSIDWDLIKQNCKGGATDMDEVDFSQYFASTNKIDYGSDGSYCGNLTGPWLVLPDNMDQYNYYEDCYLGSSVNVVNTTLATGTEQRPEIAGKNLKRVFGGPRRFGLDPNTAKTLNYDSTDNQWGYACWNEDALFRWANRRDVQKALNIDDDWQKRKDDNGKPYPWTDCNMAIYNSYVLTYSKTNQFFDYVLTNVKTQDFRFLIYNGDVDTGTPRDRWWFRNQVAGFYQRYQKDKMTIDVLTVKGAGHMVPNDRPGPSVQMITNFMFPSPNNGAVDYSYDQWIDPTKKPAELPTTINGASPTTKPTTGIAGGTITTDKLRHRLTIVFLKMWRNIRKNKSS</sequence>
<dbReference type="PROSITE" id="PS00131">
    <property type="entry name" value="CARBOXYPEPT_SER_SER"/>
    <property type="match status" value="1"/>
</dbReference>
<dbReference type="Gene3D" id="3.40.50.1820">
    <property type="entry name" value="alpha/beta hydrolase"/>
    <property type="match status" value="1"/>
</dbReference>
<dbReference type="SUPFAM" id="SSF53474">
    <property type="entry name" value="alpha/beta-Hydrolases"/>
    <property type="match status" value="1"/>
</dbReference>
<comment type="caution">
    <text evidence="4">The sequence shown here is derived from an EMBL/GenBank/DDBJ whole genome shotgun (WGS) entry which is preliminary data.</text>
</comment>
<dbReference type="GO" id="GO:0006508">
    <property type="term" value="P:proteolysis"/>
    <property type="evidence" value="ECO:0007669"/>
    <property type="project" value="UniProtKB-KW"/>
</dbReference>
<feature type="non-terminal residue" evidence="4">
    <location>
        <position position="1"/>
    </location>
</feature>
<dbReference type="PRINTS" id="PR00724">
    <property type="entry name" value="CRBOXYPTASEC"/>
</dbReference>
<dbReference type="Gene3D" id="3.40.50.11320">
    <property type="match status" value="1"/>
</dbReference>
<dbReference type="Gene3D" id="3.40.50.12670">
    <property type="match status" value="1"/>
</dbReference>
<name>A0AA36DE67_9BILA</name>
<dbReference type="PANTHER" id="PTHR11802">
    <property type="entry name" value="SERINE PROTEASE FAMILY S10 SERINE CARBOXYPEPTIDASE"/>
    <property type="match status" value="1"/>
</dbReference>
<evidence type="ECO:0000313" key="5">
    <source>
        <dbReference type="Proteomes" id="UP001177023"/>
    </source>
</evidence>
<dbReference type="PANTHER" id="PTHR11802:SF70">
    <property type="entry name" value="SERINE CARBOXYPEPTIDASE CTSA-3.1"/>
    <property type="match status" value="1"/>
</dbReference>
<dbReference type="Pfam" id="PF00450">
    <property type="entry name" value="Peptidase_S10"/>
    <property type="match status" value="2"/>
</dbReference>
<keyword evidence="2" id="KW-0378">Hydrolase</keyword>
<dbReference type="InterPro" id="IPR029058">
    <property type="entry name" value="AB_hydrolase_fold"/>
</dbReference>
<protein>
    <recommendedName>
        <fullName evidence="2">Carboxypeptidase</fullName>
        <ecNumber evidence="2">3.4.16.-</ecNumber>
    </recommendedName>
</protein>
<dbReference type="GO" id="GO:0004185">
    <property type="term" value="F:serine-type carboxypeptidase activity"/>
    <property type="evidence" value="ECO:0007669"/>
    <property type="project" value="UniProtKB-UniRule"/>
</dbReference>
<evidence type="ECO:0000256" key="2">
    <source>
        <dbReference type="RuleBase" id="RU361156"/>
    </source>
</evidence>
<comment type="similarity">
    <text evidence="1 2">Belongs to the peptidase S10 family.</text>
</comment>
<dbReference type="InterPro" id="IPR018202">
    <property type="entry name" value="Ser_caboxypep_ser_AS"/>
</dbReference>
<evidence type="ECO:0000256" key="1">
    <source>
        <dbReference type="ARBA" id="ARBA00009431"/>
    </source>
</evidence>
<dbReference type="EC" id="3.4.16.-" evidence="2"/>
<gene>
    <name evidence="4" type="ORF">MSPICULIGERA_LOCUS23586</name>
</gene>
<keyword evidence="2" id="KW-0121">Carboxypeptidase</keyword>
<keyword evidence="2" id="KW-0645">Protease</keyword>